<evidence type="ECO:0000313" key="5">
    <source>
        <dbReference type="Proteomes" id="UP000469385"/>
    </source>
</evidence>
<dbReference type="EMBL" id="WSEL01000009">
    <property type="protein sequence ID" value="MVQ32068.1"/>
    <property type="molecule type" value="Genomic_DNA"/>
</dbReference>
<name>A0A6N8IZ75_9BURK</name>
<proteinExistence type="predicted"/>
<dbReference type="GO" id="GO:0003677">
    <property type="term" value="F:DNA binding"/>
    <property type="evidence" value="ECO:0007669"/>
    <property type="project" value="InterPro"/>
</dbReference>
<evidence type="ECO:0000259" key="3">
    <source>
        <dbReference type="PROSITE" id="PS51898"/>
    </source>
</evidence>
<feature type="compositionally biased region" description="Basic and acidic residues" evidence="2">
    <location>
        <begin position="1"/>
        <end position="14"/>
    </location>
</feature>
<keyword evidence="5" id="KW-1185">Reference proteome</keyword>
<dbReference type="InterPro" id="IPR013762">
    <property type="entry name" value="Integrase-like_cat_sf"/>
</dbReference>
<dbReference type="InterPro" id="IPR011010">
    <property type="entry name" value="DNA_brk_join_enz"/>
</dbReference>
<gene>
    <name evidence="4" type="ORF">GON04_21590</name>
</gene>
<dbReference type="AlphaFoldDB" id="A0A6N8IZ75"/>
<accession>A0A6N8IZ75</accession>
<protein>
    <recommendedName>
        <fullName evidence="3">Tyr recombinase domain-containing protein</fullName>
    </recommendedName>
</protein>
<dbReference type="InterPro" id="IPR002104">
    <property type="entry name" value="Integrase_catalytic"/>
</dbReference>
<dbReference type="GO" id="GO:0006310">
    <property type="term" value="P:DNA recombination"/>
    <property type="evidence" value="ECO:0007669"/>
    <property type="project" value="UniProtKB-KW"/>
</dbReference>
<evidence type="ECO:0000313" key="4">
    <source>
        <dbReference type="EMBL" id="MVQ32068.1"/>
    </source>
</evidence>
<dbReference type="Proteomes" id="UP000469385">
    <property type="component" value="Unassembled WGS sequence"/>
</dbReference>
<comment type="caution">
    <text evidence="4">The sequence shown here is derived from an EMBL/GenBank/DDBJ whole genome shotgun (WGS) entry which is preliminary data.</text>
</comment>
<dbReference type="SUPFAM" id="SSF56349">
    <property type="entry name" value="DNA breaking-rejoining enzymes"/>
    <property type="match status" value="1"/>
</dbReference>
<keyword evidence="1" id="KW-0233">DNA recombination</keyword>
<feature type="region of interest" description="Disordered" evidence="2">
    <location>
        <begin position="1"/>
        <end position="32"/>
    </location>
</feature>
<evidence type="ECO:0000256" key="2">
    <source>
        <dbReference type="SAM" id="MobiDB-lite"/>
    </source>
</evidence>
<dbReference type="PROSITE" id="PS51898">
    <property type="entry name" value="TYR_RECOMBINASE"/>
    <property type="match status" value="1"/>
</dbReference>
<sequence length="671" mass="75018">MKEKGQERRLEQLKRHYTAPVPLDDTTPAGERHRFRAPKRPMTLPPLTFAQLKNVMIERSRSGDAVSASSLPNAMSALVQFMAERGFRDDSLIGTHLRASYYKQVAAHVKALREEGRPGAYIRNRKSLVKQWRALVLELDRQAAAQGGTETPLQRALRELLDGGLPLKTVASRARVPHASLKRWLRGSLPQRGKLGHLQSLERFFGQPPGTLTDLLPIARPSAGSESASEAEPPKIAYRARLGEQIKLKYRLKDPCETLVKEWKDFLLHKTSLTASGLKRQKRGKWNTTSRPVKPEDKVQWFESVTFLGQRTICQTAAITWTHFSQYVGWLSLAVESGGAGLPAEAVQSLASLLNREHLEAYIEWRVARAGGVLHRGICSILKLAASICHPVTGYLTQCRNRFPVHPDARDELAWNATCRSAHEGARQLIQHIESTCELSRDPSAPVAAILSLPNPLAAIKDATKRMDAVRPSTGGMAEAIWARDRLMVKLLTSNPLRAKNLILLTIAPSPSGEPAQLREVNGVWRIAIDKKDFKNLAGAAKDRAYDMPVRRELWSDIEAYRDTYRKMLASPSNPYLFVSSKSPDGPMYSLNRQFENISKRYFSDCPGVGPQTMRHIVATTILKMHPNAWAAAAYVLHDREETVRKNYAHLASDDAARWLDEMMTKALSGL</sequence>
<organism evidence="4 5">
    <name type="scientific">Ramlibacter pinisoli</name>
    <dbReference type="NCBI Taxonomy" id="2682844"/>
    <lineage>
        <taxon>Bacteria</taxon>
        <taxon>Pseudomonadati</taxon>
        <taxon>Pseudomonadota</taxon>
        <taxon>Betaproteobacteria</taxon>
        <taxon>Burkholderiales</taxon>
        <taxon>Comamonadaceae</taxon>
        <taxon>Ramlibacter</taxon>
    </lineage>
</organism>
<dbReference type="GO" id="GO:0015074">
    <property type="term" value="P:DNA integration"/>
    <property type="evidence" value="ECO:0007669"/>
    <property type="project" value="InterPro"/>
</dbReference>
<dbReference type="Gene3D" id="1.10.443.10">
    <property type="entry name" value="Intergrase catalytic core"/>
    <property type="match status" value="1"/>
</dbReference>
<feature type="domain" description="Tyr recombinase" evidence="3">
    <location>
        <begin position="452"/>
        <end position="661"/>
    </location>
</feature>
<reference evidence="4 5" key="1">
    <citation type="submission" date="2019-12" db="EMBL/GenBank/DDBJ databases">
        <authorList>
            <person name="Huq M.A."/>
        </authorList>
    </citation>
    <scope>NUCLEOTIDE SEQUENCE [LARGE SCALE GENOMIC DNA]</scope>
    <source>
        <strain evidence="4 5">MAH-25</strain>
    </source>
</reference>
<evidence type="ECO:0000256" key="1">
    <source>
        <dbReference type="ARBA" id="ARBA00023172"/>
    </source>
</evidence>